<keyword evidence="2" id="KW-0067">ATP-binding</keyword>
<dbReference type="InterPro" id="IPR027417">
    <property type="entry name" value="P-loop_NTPase"/>
</dbReference>
<evidence type="ECO:0000259" key="3">
    <source>
        <dbReference type="PROSITE" id="PS50893"/>
    </source>
</evidence>
<dbReference type="InterPro" id="IPR017871">
    <property type="entry name" value="ABC_transporter-like_CS"/>
</dbReference>
<dbReference type="CDD" id="cd00267">
    <property type="entry name" value="ABC_ATPase"/>
    <property type="match status" value="1"/>
</dbReference>
<keyword evidence="1" id="KW-0547">Nucleotide-binding</keyword>
<feature type="domain" description="ABC transporter" evidence="3">
    <location>
        <begin position="334"/>
        <end position="561"/>
    </location>
</feature>
<comment type="caution">
    <text evidence="4">The sequence shown here is derived from an EMBL/GenBank/DDBJ whole genome shotgun (WGS) entry which is preliminary data.</text>
</comment>
<reference evidence="4 5" key="1">
    <citation type="journal article" date="2012" name="Genome Biol.">
        <title>Genome and low-iron response of an oceanic diatom adapted to chronic iron limitation.</title>
        <authorList>
            <person name="Lommer M."/>
            <person name="Specht M."/>
            <person name="Roy A.S."/>
            <person name="Kraemer L."/>
            <person name="Andreson R."/>
            <person name="Gutowska M.A."/>
            <person name="Wolf J."/>
            <person name="Bergner S.V."/>
            <person name="Schilhabel M.B."/>
            <person name="Klostermeier U.C."/>
            <person name="Beiko R.G."/>
            <person name="Rosenstiel P."/>
            <person name="Hippler M."/>
            <person name="Laroche J."/>
        </authorList>
    </citation>
    <scope>NUCLEOTIDE SEQUENCE [LARGE SCALE GENOMIC DNA]</scope>
    <source>
        <strain evidence="4 5">CCMP1005</strain>
    </source>
</reference>
<dbReference type="Proteomes" id="UP000266841">
    <property type="component" value="Unassembled WGS sequence"/>
</dbReference>
<dbReference type="PROSITE" id="PS50893">
    <property type="entry name" value="ABC_TRANSPORTER_2"/>
    <property type="match status" value="2"/>
</dbReference>
<dbReference type="GO" id="GO:0005524">
    <property type="term" value="F:ATP binding"/>
    <property type="evidence" value="ECO:0007669"/>
    <property type="project" value="UniProtKB-KW"/>
</dbReference>
<gene>
    <name evidence="4" type="ORF">THAOC_35560</name>
</gene>
<organism evidence="4 5">
    <name type="scientific">Thalassiosira oceanica</name>
    <name type="common">Marine diatom</name>
    <dbReference type="NCBI Taxonomy" id="159749"/>
    <lineage>
        <taxon>Eukaryota</taxon>
        <taxon>Sar</taxon>
        <taxon>Stramenopiles</taxon>
        <taxon>Ochrophyta</taxon>
        <taxon>Bacillariophyta</taxon>
        <taxon>Coscinodiscophyceae</taxon>
        <taxon>Thalassiosirophycidae</taxon>
        <taxon>Thalassiosirales</taxon>
        <taxon>Thalassiosiraceae</taxon>
        <taxon>Thalassiosira</taxon>
    </lineage>
</organism>
<dbReference type="PANTHER" id="PTHR43158:SF2">
    <property type="entry name" value="SKFA PEPTIDE EXPORT ATP-BINDING PROTEIN SKFE"/>
    <property type="match status" value="1"/>
</dbReference>
<dbReference type="InterPro" id="IPR003593">
    <property type="entry name" value="AAA+_ATPase"/>
</dbReference>
<dbReference type="PROSITE" id="PS00211">
    <property type="entry name" value="ABC_TRANSPORTER_1"/>
    <property type="match status" value="1"/>
</dbReference>
<evidence type="ECO:0000313" key="4">
    <source>
        <dbReference type="EMBL" id="EJK45808.1"/>
    </source>
</evidence>
<name>K0R0Q4_THAOC</name>
<dbReference type="AlphaFoldDB" id="K0R0Q4"/>
<dbReference type="SMART" id="SM00382">
    <property type="entry name" value="AAA"/>
    <property type="match status" value="2"/>
</dbReference>
<proteinExistence type="predicted"/>
<dbReference type="EMBL" id="AGNL01048232">
    <property type="protein sequence ID" value="EJK45808.1"/>
    <property type="molecule type" value="Genomic_DNA"/>
</dbReference>
<dbReference type="Pfam" id="PF00005">
    <property type="entry name" value="ABC_tran"/>
    <property type="match status" value="2"/>
</dbReference>
<keyword evidence="5" id="KW-1185">Reference proteome</keyword>
<evidence type="ECO:0000256" key="1">
    <source>
        <dbReference type="ARBA" id="ARBA00022741"/>
    </source>
</evidence>
<dbReference type="GO" id="GO:0016887">
    <property type="term" value="F:ATP hydrolysis activity"/>
    <property type="evidence" value="ECO:0007669"/>
    <property type="project" value="InterPro"/>
</dbReference>
<dbReference type="SUPFAM" id="SSF52540">
    <property type="entry name" value="P-loop containing nucleoside triphosphate hydrolases"/>
    <property type="match status" value="2"/>
</dbReference>
<feature type="domain" description="ABC transporter" evidence="3">
    <location>
        <begin position="39"/>
        <end position="302"/>
    </location>
</feature>
<evidence type="ECO:0000313" key="5">
    <source>
        <dbReference type="Proteomes" id="UP000266841"/>
    </source>
</evidence>
<accession>K0R0Q4</accession>
<dbReference type="OrthoDB" id="10255969at2759"/>
<dbReference type="InterPro" id="IPR003439">
    <property type="entry name" value="ABC_transporter-like_ATP-bd"/>
</dbReference>
<evidence type="ECO:0000256" key="2">
    <source>
        <dbReference type="ARBA" id="ARBA00022840"/>
    </source>
</evidence>
<dbReference type="Gene3D" id="3.40.50.300">
    <property type="entry name" value="P-loop containing nucleotide triphosphate hydrolases"/>
    <property type="match status" value="2"/>
</dbReference>
<sequence length="562" mass="62199">MIRFGIAAIARSHRCCASLNCLPDRRNITRRQFSEEATLPLVDASAELSYATSSVRVGINLQVWPNSDSDKNRGGHVVLGANGSGKTLLCRTLIRSAEQTGSPEGSDEDLNLISGAISVHPRVESTNRNHQFMASVSFESHADLLSMDISVHKALIPGGGNRLSTTAKFLIVRLGMYPLLSKPVNALSTGQIRRVLVVRALVSKPEILLLDNAFDGLDAEGRKGLHDVIERVLSGFKMDVLVQGIDARETARTQVVLLSHRAEEISDGFRTFSFLNNRKMHTEHRNGRSPNELVRSIMNREDFPVRAWEAIDHYDVLNFWHGSDLRDNVKSVLIETKGFYFSQENNAILSDLSWSVRRGERWHLAGSNGSGKSTLSRLLVQASIGNHPEVTRGKLDVSTVNIGWVSTELHIHAARNWMNISVSEILDIGPSALFFREKFDSGHSAKFDVNASVNVAIWLGLLEEGGEAAFLARRFSEFSQGEQKLLLIAAAISQGSQLIVLDEPCQGLDLINRGRVLSLVERLCGLTDRSLIYITHHEDELVPSIRQRLVLEGGRATYCGMR</sequence>
<dbReference type="OMA" id="FPVWEQR"/>
<dbReference type="PANTHER" id="PTHR43158">
    <property type="entry name" value="SKFA PEPTIDE EXPORT ATP-BINDING PROTEIN SKFE"/>
    <property type="match status" value="1"/>
</dbReference>
<protein>
    <recommendedName>
        <fullName evidence="3">ABC transporter domain-containing protein</fullName>
    </recommendedName>
</protein>
<dbReference type="eggNOG" id="KOG0927">
    <property type="taxonomic scope" value="Eukaryota"/>
</dbReference>